<dbReference type="SUPFAM" id="SSF54495">
    <property type="entry name" value="UBC-like"/>
    <property type="match status" value="1"/>
</dbReference>
<evidence type="ECO:0000256" key="1">
    <source>
        <dbReference type="ARBA" id="ARBA00022786"/>
    </source>
</evidence>
<gene>
    <name evidence="3" type="ORF">BP6252_09195</name>
</gene>
<evidence type="ECO:0000259" key="2">
    <source>
        <dbReference type="PROSITE" id="PS50127"/>
    </source>
</evidence>
<dbReference type="Gene3D" id="3.10.110.10">
    <property type="entry name" value="Ubiquitin Conjugating Enzyme"/>
    <property type="match status" value="1"/>
</dbReference>
<reference evidence="3 4" key="1">
    <citation type="journal article" date="2018" name="IMA Fungus">
        <title>IMA Genome-F 9: Draft genome sequence of Annulohypoxylon stygium, Aspergillus mulundensis, Berkeleyomyces basicola (syn. Thielaviopsis basicola), Ceratocystis smalleyi, two Cercospora beticola strains, Coleophoma cylindrospora, Fusarium fracticaudum, Phialophora cf. hyalina, and Morchella septimelata.</title>
        <authorList>
            <person name="Wingfield B.D."/>
            <person name="Bills G.F."/>
            <person name="Dong Y."/>
            <person name="Huang W."/>
            <person name="Nel W.J."/>
            <person name="Swalarsk-Parry B.S."/>
            <person name="Vaghefi N."/>
            <person name="Wilken P.M."/>
            <person name="An Z."/>
            <person name="de Beer Z.W."/>
            <person name="De Vos L."/>
            <person name="Chen L."/>
            <person name="Duong T.A."/>
            <person name="Gao Y."/>
            <person name="Hammerbacher A."/>
            <person name="Kikkert J.R."/>
            <person name="Li Y."/>
            <person name="Li H."/>
            <person name="Li K."/>
            <person name="Li Q."/>
            <person name="Liu X."/>
            <person name="Ma X."/>
            <person name="Naidoo K."/>
            <person name="Pethybridge S.J."/>
            <person name="Sun J."/>
            <person name="Steenkamp E.T."/>
            <person name="van der Nest M.A."/>
            <person name="van Wyk S."/>
            <person name="Wingfield M.J."/>
            <person name="Xiong C."/>
            <person name="Yue Q."/>
            <person name="Zhang X."/>
        </authorList>
    </citation>
    <scope>NUCLEOTIDE SEQUENCE [LARGE SCALE GENOMIC DNA]</scope>
    <source>
        <strain evidence="3 4">BP6252</strain>
    </source>
</reference>
<dbReference type="EMBL" id="PDLM01000010">
    <property type="protein sequence ID" value="RDW67799.1"/>
    <property type="molecule type" value="Genomic_DNA"/>
</dbReference>
<dbReference type="InterPro" id="IPR016135">
    <property type="entry name" value="UBQ-conjugating_enzyme/RWD"/>
</dbReference>
<name>A0A3D8R190_9HELO</name>
<organism evidence="3 4">
    <name type="scientific">Coleophoma cylindrospora</name>
    <dbReference type="NCBI Taxonomy" id="1849047"/>
    <lineage>
        <taxon>Eukaryota</taxon>
        <taxon>Fungi</taxon>
        <taxon>Dikarya</taxon>
        <taxon>Ascomycota</taxon>
        <taxon>Pezizomycotina</taxon>
        <taxon>Leotiomycetes</taxon>
        <taxon>Helotiales</taxon>
        <taxon>Dermateaceae</taxon>
        <taxon>Coleophoma</taxon>
    </lineage>
</organism>
<dbReference type="CDD" id="cd23812">
    <property type="entry name" value="UBCc_ScPEX4-like"/>
    <property type="match status" value="1"/>
</dbReference>
<keyword evidence="4" id="KW-1185">Reference proteome</keyword>
<proteinExistence type="predicted"/>
<dbReference type="InterPro" id="IPR050113">
    <property type="entry name" value="Ub_conjugating_enzyme"/>
</dbReference>
<evidence type="ECO:0000313" key="4">
    <source>
        <dbReference type="Proteomes" id="UP000256645"/>
    </source>
</evidence>
<comment type="caution">
    <text evidence="3">The sequence shown here is derived from an EMBL/GenBank/DDBJ whole genome shotgun (WGS) entry which is preliminary data.</text>
</comment>
<dbReference type="PANTHER" id="PTHR24067">
    <property type="entry name" value="UBIQUITIN-CONJUGATING ENZYME E2"/>
    <property type="match status" value="1"/>
</dbReference>
<sequence length="175" mass="18988">MSSTSQASSRTPTKRLLSELSTNNSTPLPPGILSLGPVAPEDLYRWTAVITGAHLPPTTGYTRGRWQVMISIPATYPLAAPTITFATRICHPNVKWETGEVCLDLLKERWTPVLTVRMCVEAVLRLLAEPGNESPLNIEMGALLRGGDEVAARGLVGFWCEEERFEGVVGEEAGA</sequence>
<keyword evidence="1" id="KW-0833">Ubl conjugation pathway</keyword>
<dbReference type="Pfam" id="PF00179">
    <property type="entry name" value="UQ_con"/>
    <property type="match status" value="1"/>
</dbReference>
<dbReference type="AlphaFoldDB" id="A0A3D8R190"/>
<feature type="domain" description="UBC core" evidence="2">
    <location>
        <begin position="11"/>
        <end position="165"/>
    </location>
</feature>
<dbReference type="OrthoDB" id="9973183at2759"/>
<protein>
    <recommendedName>
        <fullName evidence="2">UBC core domain-containing protein</fullName>
    </recommendedName>
</protein>
<accession>A0A3D8R190</accession>
<evidence type="ECO:0000313" key="3">
    <source>
        <dbReference type="EMBL" id="RDW67799.1"/>
    </source>
</evidence>
<dbReference type="PROSITE" id="PS50127">
    <property type="entry name" value="UBC_2"/>
    <property type="match status" value="1"/>
</dbReference>
<dbReference type="SMART" id="SM00212">
    <property type="entry name" value="UBCc"/>
    <property type="match status" value="1"/>
</dbReference>
<dbReference type="InterPro" id="IPR000608">
    <property type="entry name" value="UBC"/>
</dbReference>
<dbReference type="Proteomes" id="UP000256645">
    <property type="component" value="Unassembled WGS sequence"/>
</dbReference>
<dbReference type="STRING" id="1849047.A0A3D8R190"/>